<reference evidence="2" key="1">
    <citation type="submission" date="2019-01" db="EMBL/GenBank/DDBJ databases">
        <authorList>
            <consortium name="Genoscope - CEA"/>
            <person name="William W."/>
        </authorList>
    </citation>
    <scope>NUCLEOTIDE SEQUENCE</scope>
    <source>
        <strain evidence="2">CR-1</strain>
    </source>
</reference>
<proteinExistence type="predicted"/>
<evidence type="ECO:0000313" key="2">
    <source>
        <dbReference type="EMBL" id="VEN74958.1"/>
    </source>
</evidence>
<dbReference type="InterPro" id="IPR002725">
    <property type="entry name" value="YgjP-like_metallopeptidase"/>
</dbReference>
<dbReference type="CDD" id="cd07344">
    <property type="entry name" value="M48_yhfN_like"/>
    <property type="match status" value="1"/>
</dbReference>
<dbReference type="GO" id="GO:0016787">
    <property type="term" value="F:hydrolase activity"/>
    <property type="evidence" value="ECO:0007669"/>
    <property type="project" value="UniProtKB-KW"/>
</dbReference>
<dbReference type="Gene3D" id="3.30.2010.10">
    <property type="entry name" value="Metalloproteases ('zincins'), catalytic domain"/>
    <property type="match status" value="1"/>
</dbReference>
<feature type="domain" description="YgjP-like metallopeptidase" evidence="1">
    <location>
        <begin position="22"/>
        <end position="228"/>
    </location>
</feature>
<dbReference type="InterPro" id="IPR053136">
    <property type="entry name" value="UTP_pyrophosphatase-like"/>
</dbReference>
<name>A0A484HL76_9BACT</name>
<accession>A0A484HL76</accession>
<dbReference type="AlphaFoldDB" id="A0A484HL76"/>
<dbReference type="PANTHER" id="PTHR30399">
    <property type="entry name" value="UNCHARACTERIZED PROTEIN YGJP"/>
    <property type="match status" value="1"/>
</dbReference>
<evidence type="ECO:0000259" key="1">
    <source>
        <dbReference type="Pfam" id="PF01863"/>
    </source>
</evidence>
<dbReference type="EMBL" id="CAACVI010000045">
    <property type="protein sequence ID" value="VEN74958.1"/>
    <property type="molecule type" value="Genomic_DNA"/>
</dbReference>
<gene>
    <name evidence="2" type="ORF">EPICR_50239</name>
</gene>
<dbReference type="PANTHER" id="PTHR30399:SF1">
    <property type="entry name" value="UTP PYROPHOSPHATASE"/>
    <property type="match status" value="1"/>
</dbReference>
<sequence length="235" mass="27967">MKKITVSGVPIDVVRKNIKNINLSVSPPNGRVRISAPLRIPDDAIRLFAVSNLGWIQKNREKFKNRERTAPKEFKDTETHYFQGRRYGLRVREIARGGRVELSEKDGLTLYVKPGSSVEYRRRVFQEWRRRELKKTIPEMLAHWEKKMNVQVHFWGVKRMKTKWGSCNILRKRIWLNLELAKKPVQLLEYVLVHEMTHLLERRHNAEFKAWMDHFLPGWRTLKDALNKTPIGYED</sequence>
<protein>
    <submittedName>
        <fullName evidence="2">Metal-dependent hydrolase</fullName>
    </submittedName>
</protein>
<dbReference type="Pfam" id="PF01863">
    <property type="entry name" value="YgjP-like"/>
    <property type="match status" value="1"/>
</dbReference>
<organism evidence="2">
    <name type="scientific">uncultured Desulfobacteraceae bacterium</name>
    <dbReference type="NCBI Taxonomy" id="218296"/>
    <lineage>
        <taxon>Bacteria</taxon>
        <taxon>Pseudomonadati</taxon>
        <taxon>Thermodesulfobacteriota</taxon>
        <taxon>Desulfobacteria</taxon>
        <taxon>Desulfobacterales</taxon>
        <taxon>Desulfobacteraceae</taxon>
        <taxon>environmental samples</taxon>
    </lineage>
</organism>
<keyword evidence="2" id="KW-0378">Hydrolase</keyword>